<dbReference type="SUPFAM" id="SSF57850">
    <property type="entry name" value="RING/U-box"/>
    <property type="match status" value="1"/>
</dbReference>
<dbReference type="InterPro" id="IPR013083">
    <property type="entry name" value="Znf_RING/FYVE/PHD"/>
</dbReference>
<evidence type="ECO:0000313" key="3">
    <source>
        <dbReference type="Proteomes" id="UP000324748"/>
    </source>
</evidence>
<keyword evidence="3" id="KW-1185">Reference proteome</keyword>
<accession>A0A5B0MPG5</accession>
<dbReference type="Gene3D" id="3.30.40.10">
    <property type="entry name" value="Zinc/RING finger domain, C3HC4 (zinc finger)"/>
    <property type="match status" value="1"/>
</dbReference>
<keyword evidence="1" id="KW-0732">Signal</keyword>
<feature type="signal peptide" evidence="1">
    <location>
        <begin position="1"/>
        <end position="18"/>
    </location>
</feature>
<feature type="chain" id="PRO_5023145931" description="RING-CH-type domain-containing protein" evidence="1">
    <location>
        <begin position="19"/>
        <end position="218"/>
    </location>
</feature>
<reference evidence="2 3" key="1">
    <citation type="submission" date="2019-05" db="EMBL/GenBank/DDBJ databases">
        <title>Emergence of the Ug99 lineage of the wheat stem rust pathogen through somatic hybridization.</title>
        <authorList>
            <person name="Li F."/>
            <person name="Upadhyaya N.M."/>
            <person name="Sperschneider J."/>
            <person name="Matny O."/>
            <person name="Nguyen-Phuc H."/>
            <person name="Mago R."/>
            <person name="Raley C."/>
            <person name="Miller M.E."/>
            <person name="Silverstein K.A.T."/>
            <person name="Henningsen E."/>
            <person name="Hirsch C.D."/>
            <person name="Visser B."/>
            <person name="Pretorius Z.A."/>
            <person name="Steffenson B.J."/>
            <person name="Schwessinger B."/>
            <person name="Dodds P.N."/>
            <person name="Figueroa M."/>
        </authorList>
    </citation>
    <scope>NUCLEOTIDE SEQUENCE [LARGE SCALE GENOMIC DNA]</scope>
    <source>
        <strain evidence="2">21-0</strain>
    </source>
</reference>
<evidence type="ECO:0008006" key="4">
    <source>
        <dbReference type="Google" id="ProtNLM"/>
    </source>
</evidence>
<dbReference type="AlphaFoldDB" id="A0A5B0MPG5"/>
<evidence type="ECO:0000256" key="1">
    <source>
        <dbReference type="SAM" id="SignalP"/>
    </source>
</evidence>
<sequence length="218" mass="25181">MISLLICILLTLPVDSSAMDNPKKNYQIISGEGKFPHKIVETPPSLVCSNEIDTVSRSPLSTPASENMNSQSYKQEKFKAVGSPQTSRLQNYIFPSKIQNDSKSKTHKSEVVDPFKEKNEEVTKRCLICYEKSGDPHRMKCCQNSIHKDCLEIWLRNKYFKRCIYCQQSKDPILFPSILSTSNIHPVTLFFKNFILRADTITIIVWTWIFYQILNKNH</sequence>
<evidence type="ECO:0000313" key="2">
    <source>
        <dbReference type="EMBL" id="KAA1078243.1"/>
    </source>
</evidence>
<organism evidence="2 3">
    <name type="scientific">Puccinia graminis f. sp. tritici</name>
    <dbReference type="NCBI Taxonomy" id="56615"/>
    <lineage>
        <taxon>Eukaryota</taxon>
        <taxon>Fungi</taxon>
        <taxon>Dikarya</taxon>
        <taxon>Basidiomycota</taxon>
        <taxon>Pucciniomycotina</taxon>
        <taxon>Pucciniomycetes</taxon>
        <taxon>Pucciniales</taxon>
        <taxon>Pucciniaceae</taxon>
        <taxon>Puccinia</taxon>
    </lineage>
</organism>
<protein>
    <recommendedName>
        <fullName evidence="4">RING-CH-type domain-containing protein</fullName>
    </recommendedName>
</protein>
<dbReference type="Proteomes" id="UP000324748">
    <property type="component" value="Unassembled WGS sequence"/>
</dbReference>
<gene>
    <name evidence="2" type="ORF">PGT21_031561</name>
</gene>
<proteinExistence type="predicted"/>
<comment type="caution">
    <text evidence="2">The sequence shown here is derived from an EMBL/GenBank/DDBJ whole genome shotgun (WGS) entry which is preliminary data.</text>
</comment>
<dbReference type="EMBL" id="VSWC01000144">
    <property type="protein sequence ID" value="KAA1078243.1"/>
    <property type="molecule type" value="Genomic_DNA"/>
</dbReference>
<name>A0A5B0MPG5_PUCGR</name>